<keyword evidence="3" id="KW-0132">Cell division</keyword>
<keyword evidence="2" id="KW-0436">Ligase</keyword>
<proteinExistence type="inferred from homology"/>
<dbReference type="InterPro" id="IPR036565">
    <property type="entry name" value="Mur-like_cat_sf"/>
</dbReference>
<evidence type="ECO:0000256" key="6">
    <source>
        <dbReference type="ARBA" id="ARBA00022960"/>
    </source>
</evidence>
<dbReference type="InterPro" id="IPR036615">
    <property type="entry name" value="Mur_ligase_C_dom_sf"/>
</dbReference>
<evidence type="ECO:0000256" key="2">
    <source>
        <dbReference type="ARBA" id="ARBA00022598"/>
    </source>
</evidence>
<dbReference type="PANTHER" id="PTHR43024">
    <property type="entry name" value="UDP-N-ACETYLMURAMOYL-TRIPEPTIDE--D-ALANYL-D-ALANINE LIGASE"/>
    <property type="match status" value="1"/>
</dbReference>
<protein>
    <recommendedName>
        <fullName evidence="10">UDP-MurNAc-pentapeptide synthetase</fullName>
    </recommendedName>
</protein>
<dbReference type="InterPro" id="IPR013221">
    <property type="entry name" value="Mur_ligase_cen"/>
</dbReference>
<dbReference type="GO" id="GO:0005524">
    <property type="term" value="F:ATP binding"/>
    <property type="evidence" value="ECO:0007669"/>
    <property type="project" value="UniProtKB-KW"/>
</dbReference>
<evidence type="ECO:0000256" key="5">
    <source>
        <dbReference type="ARBA" id="ARBA00022840"/>
    </source>
</evidence>
<dbReference type="GO" id="GO:0071555">
    <property type="term" value="P:cell wall organization"/>
    <property type="evidence" value="ECO:0007669"/>
    <property type="project" value="UniProtKB-KW"/>
</dbReference>
<evidence type="ECO:0000256" key="9">
    <source>
        <dbReference type="ARBA" id="ARBA00023316"/>
    </source>
</evidence>
<keyword evidence="1" id="KW-0963">Cytoplasm</keyword>
<organism evidence="14">
    <name type="scientific">freshwater metagenome</name>
    <dbReference type="NCBI Taxonomy" id="449393"/>
    <lineage>
        <taxon>unclassified sequences</taxon>
        <taxon>metagenomes</taxon>
        <taxon>ecological metagenomes</taxon>
    </lineage>
</organism>
<feature type="domain" description="Mur ligase central" evidence="13">
    <location>
        <begin position="106"/>
        <end position="289"/>
    </location>
</feature>
<evidence type="ECO:0000256" key="8">
    <source>
        <dbReference type="ARBA" id="ARBA00023306"/>
    </source>
</evidence>
<reference evidence="14" key="1">
    <citation type="submission" date="2020-05" db="EMBL/GenBank/DDBJ databases">
        <authorList>
            <person name="Chiriac C."/>
            <person name="Salcher M."/>
            <person name="Ghai R."/>
            <person name="Kavagutti S V."/>
        </authorList>
    </citation>
    <scope>NUCLEOTIDE SEQUENCE</scope>
</reference>
<evidence type="ECO:0000259" key="12">
    <source>
        <dbReference type="Pfam" id="PF02875"/>
    </source>
</evidence>
<name>A0A6J6DJB9_9ZZZZ</name>
<keyword evidence="9" id="KW-0961">Cell wall biogenesis/degradation</keyword>
<dbReference type="Pfam" id="PF01225">
    <property type="entry name" value="Mur_ligase"/>
    <property type="match status" value="1"/>
</dbReference>
<dbReference type="InterPro" id="IPR035911">
    <property type="entry name" value="MurE/MurF_N"/>
</dbReference>
<dbReference type="InterPro" id="IPR005863">
    <property type="entry name" value="UDP-N-AcMur_synth"/>
</dbReference>
<evidence type="ECO:0000259" key="11">
    <source>
        <dbReference type="Pfam" id="PF01225"/>
    </source>
</evidence>
<keyword evidence="8" id="KW-0131">Cell cycle</keyword>
<dbReference type="GO" id="GO:0008360">
    <property type="term" value="P:regulation of cell shape"/>
    <property type="evidence" value="ECO:0007669"/>
    <property type="project" value="UniProtKB-KW"/>
</dbReference>
<dbReference type="GO" id="GO:0051301">
    <property type="term" value="P:cell division"/>
    <property type="evidence" value="ECO:0007669"/>
    <property type="project" value="UniProtKB-KW"/>
</dbReference>
<evidence type="ECO:0000256" key="3">
    <source>
        <dbReference type="ARBA" id="ARBA00022618"/>
    </source>
</evidence>
<dbReference type="Gene3D" id="3.40.1190.10">
    <property type="entry name" value="Mur-like, catalytic domain"/>
    <property type="match status" value="1"/>
</dbReference>
<evidence type="ECO:0000256" key="1">
    <source>
        <dbReference type="ARBA" id="ARBA00022490"/>
    </source>
</evidence>
<evidence type="ECO:0000256" key="10">
    <source>
        <dbReference type="ARBA" id="ARBA00031461"/>
    </source>
</evidence>
<keyword evidence="4" id="KW-0547">Nucleotide-binding</keyword>
<feature type="domain" description="Mur ligase N-terminal catalytic" evidence="11">
    <location>
        <begin position="32"/>
        <end position="71"/>
    </location>
</feature>
<feature type="domain" description="Mur ligase C-terminal" evidence="12">
    <location>
        <begin position="314"/>
        <end position="433"/>
    </location>
</feature>
<dbReference type="GO" id="GO:0047480">
    <property type="term" value="F:UDP-N-acetylmuramoyl-tripeptide-D-alanyl-D-alanine ligase activity"/>
    <property type="evidence" value="ECO:0007669"/>
    <property type="project" value="InterPro"/>
</dbReference>
<dbReference type="GO" id="GO:0009252">
    <property type="term" value="P:peptidoglycan biosynthetic process"/>
    <property type="evidence" value="ECO:0007669"/>
    <property type="project" value="UniProtKB-KW"/>
</dbReference>
<dbReference type="PANTHER" id="PTHR43024:SF1">
    <property type="entry name" value="UDP-N-ACETYLMURAMOYL-TRIPEPTIDE--D-ALANYL-D-ALANINE LIGASE"/>
    <property type="match status" value="1"/>
</dbReference>
<dbReference type="EMBL" id="CAEZTK010000017">
    <property type="protein sequence ID" value="CAB4564100.1"/>
    <property type="molecule type" value="Genomic_DNA"/>
</dbReference>
<dbReference type="InterPro" id="IPR051046">
    <property type="entry name" value="MurCDEF_CellWall_CoF430Synth"/>
</dbReference>
<keyword evidence="7" id="KW-0573">Peptidoglycan synthesis</keyword>
<evidence type="ECO:0000256" key="7">
    <source>
        <dbReference type="ARBA" id="ARBA00022984"/>
    </source>
</evidence>
<keyword evidence="5" id="KW-0067">ATP-binding</keyword>
<dbReference type="InterPro" id="IPR004101">
    <property type="entry name" value="Mur_ligase_C"/>
</dbReference>
<dbReference type="HAMAP" id="MF_02019">
    <property type="entry name" value="MurF"/>
    <property type="match status" value="1"/>
</dbReference>
<dbReference type="Pfam" id="PF08245">
    <property type="entry name" value="Mur_ligase_M"/>
    <property type="match status" value="1"/>
</dbReference>
<dbReference type="SUPFAM" id="SSF63418">
    <property type="entry name" value="MurE/MurF N-terminal domain"/>
    <property type="match status" value="1"/>
</dbReference>
<dbReference type="Pfam" id="PF02875">
    <property type="entry name" value="Mur_ligase_C"/>
    <property type="match status" value="1"/>
</dbReference>
<dbReference type="NCBIfam" id="TIGR01143">
    <property type="entry name" value="murF"/>
    <property type="match status" value="1"/>
</dbReference>
<evidence type="ECO:0000259" key="13">
    <source>
        <dbReference type="Pfam" id="PF08245"/>
    </source>
</evidence>
<accession>A0A6J6DJB9</accession>
<evidence type="ECO:0000256" key="4">
    <source>
        <dbReference type="ARBA" id="ARBA00022741"/>
    </source>
</evidence>
<sequence>MIPLTAGEIALLLGGEIFCDKDLLVSQAPVFDSRKAIPGSIFLALKGEQFDGHDFAADAYRAGSVFSLTSRRIDGPCIVVKDVVEALSTLATFVRARLENLTVIGITGSQGKTSTKDLLAHMLSAVGPTVSPIGSFNNDLGLPITLLECDERTRFCILEMGARHKGDIARLALIAKPNIGVVLTVGSAHLGEFGSVEAIAQTKSELISSLEDTSIAVLGTYDSFTPEMAKLHKGRVIFFGNEQEVRAADVEIREGCPHFEIVTPSGRDAVGMRVVGAHQIANALAVAAVGTALELPIELIASSLSTAEIKSKWRMELHDIFGLLIINDAYNANPESMSAALRSLTLFAQERGGSSWAFLGKMHELGESTASAHRKIGTLAQEIGVDHLVAINQPDYGASTGTMRVHHVQNIDEAALLMEHFSAGDVVLVKASRSEGLENLALKIESDWLDKSGVER</sequence>
<dbReference type="SUPFAM" id="SSF53244">
    <property type="entry name" value="MurD-like peptide ligases, peptide-binding domain"/>
    <property type="match status" value="1"/>
</dbReference>
<gene>
    <name evidence="14" type="ORF">UFOPK1643_00379</name>
</gene>
<evidence type="ECO:0000313" key="14">
    <source>
        <dbReference type="EMBL" id="CAB4564100.1"/>
    </source>
</evidence>
<dbReference type="SUPFAM" id="SSF53623">
    <property type="entry name" value="MurD-like peptide ligases, catalytic domain"/>
    <property type="match status" value="1"/>
</dbReference>
<dbReference type="Gene3D" id="3.90.190.20">
    <property type="entry name" value="Mur ligase, C-terminal domain"/>
    <property type="match status" value="1"/>
</dbReference>
<dbReference type="Gene3D" id="3.40.1390.10">
    <property type="entry name" value="MurE/MurF, N-terminal domain"/>
    <property type="match status" value="1"/>
</dbReference>
<dbReference type="InterPro" id="IPR000713">
    <property type="entry name" value="Mur_ligase_N"/>
</dbReference>
<dbReference type="AlphaFoldDB" id="A0A6J6DJB9"/>
<keyword evidence="6" id="KW-0133">Cell shape</keyword>